<feature type="compositionally biased region" description="Polar residues" evidence="1">
    <location>
        <begin position="373"/>
        <end position="384"/>
    </location>
</feature>
<feature type="region of interest" description="Disordered" evidence="1">
    <location>
        <begin position="187"/>
        <end position="230"/>
    </location>
</feature>
<reference evidence="4 5" key="1">
    <citation type="submission" date="2024-04" db="EMBL/GenBank/DDBJ databases">
        <title>Phyllosticta paracitricarpa is synonymous to the EU quarantine fungus P. citricarpa based on phylogenomic analyses.</title>
        <authorList>
            <consortium name="Lawrence Berkeley National Laboratory"/>
            <person name="Van ingen-buijs V.A."/>
            <person name="Van westerhoven A.C."/>
            <person name="Haridas S."/>
            <person name="Skiadas P."/>
            <person name="Martin F."/>
            <person name="Groenewald J.Z."/>
            <person name="Crous P.W."/>
            <person name="Seidl M.F."/>
        </authorList>
    </citation>
    <scope>NUCLEOTIDE SEQUENCE [LARGE SCALE GENOMIC DNA]</scope>
    <source>
        <strain evidence="4 5">CPC 17464</strain>
    </source>
</reference>
<sequence>MAPLFKLLLHAPLLLGVSLAQQPQNRPALTYTMPTPGPQATGGIWNMILGPGAFPKMVSPWDGRNLTEGNPVKLDLKSSPKQRKPSTTSPIFWPTVCPPKTFSFGDFFPENTKSSYKTHHRGICQTTCMRQYLTPVVSTVSGYKGSNCKQVTKVVTYTESPHWGDAHGRLIPKGLFYSLAGLNTTATNTPQHCKKTKGRKRPSRTIGKSSKPTSSSKKGKKNTPPPVPECTSFESCYRRCEMTTRREKKVTYALLLLLGGFAGAVVAFVIIRKAYRNRRIVRRREASGGESGPPPTFHDPPVTEEVVEVVEVEPRPEEKTVVPVEKTAVEKVPAVIVERPTPTSRRSVVADGASDNVDERDPGARLRVPRATGSGSPIQSVVRG</sequence>
<dbReference type="Proteomes" id="UP001360953">
    <property type="component" value="Unassembled WGS sequence"/>
</dbReference>
<evidence type="ECO:0000256" key="3">
    <source>
        <dbReference type="SAM" id="SignalP"/>
    </source>
</evidence>
<proteinExistence type="predicted"/>
<feature type="compositionally biased region" description="Basic residues" evidence="1">
    <location>
        <begin position="192"/>
        <end position="203"/>
    </location>
</feature>
<feature type="chain" id="PRO_5046971280" description="Transmembrane protein" evidence="3">
    <location>
        <begin position="21"/>
        <end position="384"/>
    </location>
</feature>
<feature type="compositionally biased region" description="Low complexity" evidence="1">
    <location>
        <begin position="207"/>
        <end position="216"/>
    </location>
</feature>
<protein>
    <recommendedName>
        <fullName evidence="6">Transmembrane protein</fullName>
    </recommendedName>
</protein>
<accession>A0ABR1LMG9</accession>
<keyword evidence="2" id="KW-1133">Transmembrane helix</keyword>
<evidence type="ECO:0000313" key="4">
    <source>
        <dbReference type="EMBL" id="KAK7535940.1"/>
    </source>
</evidence>
<gene>
    <name evidence="4" type="ORF">J3D65DRAFT_697811</name>
</gene>
<evidence type="ECO:0000313" key="5">
    <source>
        <dbReference type="Proteomes" id="UP001360953"/>
    </source>
</evidence>
<dbReference type="EMBL" id="JBBPEH010000007">
    <property type="protein sequence ID" value="KAK7535940.1"/>
    <property type="molecule type" value="Genomic_DNA"/>
</dbReference>
<keyword evidence="2" id="KW-0472">Membrane</keyword>
<dbReference type="GeneID" id="92036954"/>
<feature type="signal peptide" evidence="3">
    <location>
        <begin position="1"/>
        <end position="20"/>
    </location>
</feature>
<evidence type="ECO:0000256" key="1">
    <source>
        <dbReference type="SAM" id="MobiDB-lite"/>
    </source>
</evidence>
<feature type="transmembrane region" description="Helical" evidence="2">
    <location>
        <begin position="252"/>
        <end position="275"/>
    </location>
</feature>
<name>A0ABR1LMG9_9PEZI</name>
<keyword evidence="3" id="KW-0732">Signal</keyword>
<organism evidence="4 5">
    <name type="scientific">Phyllosticta citribraziliensis</name>
    <dbReference type="NCBI Taxonomy" id="989973"/>
    <lineage>
        <taxon>Eukaryota</taxon>
        <taxon>Fungi</taxon>
        <taxon>Dikarya</taxon>
        <taxon>Ascomycota</taxon>
        <taxon>Pezizomycotina</taxon>
        <taxon>Dothideomycetes</taxon>
        <taxon>Dothideomycetes incertae sedis</taxon>
        <taxon>Botryosphaeriales</taxon>
        <taxon>Phyllostictaceae</taxon>
        <taxon>Phyllosticta</taxon>
    </lineage>
</organism>
<evidence type="ECO:0000256" key="2">
    <source>
        <dbReference type="SAM" id="Phobius"/>
    </source>
</evidence>
<comment type="caution">
    <text evidence="4">The sequence shown here is derived from an EMBL/GenBank/DDBJ whole genome shotgun (WGS) entry which is preliminary data.</text>
</comment>
<dbReference type="RefSeq" id="XP_066654356.1">
    <property type="nucleotide sequence ID" value="XM_066804048.1"/>
</dbReference>
<keyword evidence="5" id="KW-1185">Reference proteome</keyword>
<feature type="region of interest" description="Disordered" evidence="1">
    <location>
        <begin position="69"/>
        <end position="90"/>
    </location>
</feature>
<feature type="region of interest" description="Disordered" evidence="1">
    <location>
        <begin position="340"/>
        <end position="384"/>
    </location>
</feature>
<evidence type="ECO:0008006" key="6">
    <source>
        <dbReference type="Google" id="ProtNLM"/>
    </source>
</evidence>
<keyword evidence="2" id="KW-0812">Transmembrane</keyword>